<proteinExistence type="inferred from homology"/>
<dbReference type="Gene3D" id="3.40.50.720">
    <property type="entry name" value="NAD(P)-binding Rossmann-like Domain"/>
    <property type="match status" value="1"/>
</dbReference>
<dbReference type="OrthoDB" id="2735536at2759"/>
<dbReference type="RefSeq" id="XP_013329320.1">
    <property type="nucleotide sequence ID" value="XM_013473866.1"/>
</dbReference>
<evidence type="ECO:0000256" key="1">
    <source>
        <dbReference type="ARBA" id="ARBA00023002"/>
    </source>
</evidence>
<feature type="domain" description="NAD-dependent epimerase/dehydratase" evidence="3">
    <location>
        <begin position="3"/>
        <end position="257"/>
    </location>
</feature>
<dbReference type="Proteomes" id="UP000053958">
    <property type="component" value="Unassembled WGS sequence"/>
</dbReference>
<protein>
    <recommendedName>
        <fullName evidence="3">NAD-dependent epimerase/dehydratase domain-containing protein</fullName>
    </recommendedName>
</protein>
<accession>A0A0F4YYL3</accession>
<gene>
    <name evidence="4" type="ORF">T310_3251</name>
</gene>
<comment type="similarity">
    <text evidence="2">Belongs to the NAD(P)-dependent epimerase/dehydratase family. Dihydroflavonol-4-reductase subfamily.</text>
</comment>
<evidence type="ECO:0000313" key="4">
    <source>
        <dbReference type="EMBL" id="KKA22708.1"/>
    </source>
</evidence>
<keyword evidence="1" id="KW-0560">Oxidoreductase</keyword>
<dbReference type="PANTHER" id="PTHR10366:SF564">
    <property type="entry name" value="STEROL-4-ALPHA-CARBOXYLATE 3-DEHYDROGENASE, DECARBOXYLATING"/>
    <property type="match status" value="1"/>
</dbReference>
<evidence type="ECO:0000256" key="2">
    <source>
        <dbReference type="ARBA" id="ARBA00023445"/>
    </source>
</evidence>
<dbReference type="AlphaFoldDB" id="A0A0F4YYL3"/>
<dbReference type="PANTHER" id="PTHR10366">
    <property type="entry name" value="NAD DEPENDENT EPIMERASE/DEHYDRATASE"/>
    <property type="match status" value="1"/>
</dbReference>
<dbReference type="STRING" id="1408163.A0A0F4YYL3"/>
<dbReference type="Pfam" id="PF01370">
    <property type="entry name" value="Epimerase"/>
    <property type="match status" value="1"/>
</dbReference>
<sequence length="349" mass="37295">MLVLITGATGHVGFRVLVSALNAGYRVRAAVRNQAKADAILAAPSIQAIAPGGGDRLTFVFVPDLLAPGAYDDAVRDVDYVIHVASPLARGIEPDRYEEDLILPAVQGTVGILSAAAGRNGNRVKRVVITSSIAALGLVADTSSSDRVFDETSRAGTDPVIGPHNTAMEAYAASKIRALAATEQFVQDHGPKLTFDVVNIHPSFVIGKNELVTDPKDILRGSNVWAFAQVLGQSLPAPVIGHTVHLDDVAEIHVRALMLDLQGKKVQSLVATSGGVDGTELSDAIAIVNRHFLEEVKSGVLPNNGTVQTLRRKIDASMTEKRLGMKFRSYEDQILSVTEHYLELVERST</sequence>
<comment type="caution">
    <text evidence="4">The sequence shown here is derived from an EMBL/GenBank/DDBJ whole genome shotgun (WGS) entry which is preliminary data.</text>
</comment>
<reference evidence="4 5" key="1">
    <citation type="submission" date="2015-04" db="EMBL/GenBank/DDBJ databases">
        <authorList>
            <person name="Heijne W.H."/>
            <person name="Fedorova N.D."/>
            <person name="Nierman W.C."/>
            <person name="Vollebregt A.W."/>
            <person name="Zhao Z."/>
            <person name="Wu L."/>
            <person name="Kumar M."/>
            <person name="Stam H."/>
            <person name="van den Berg M.A."/>
            <person name="Pel H.J."/>
        </authorList>
    </citation>
    <scope>NUCLEOTIDE SEQUENCE [LARGE SCALE GENOMIC DNA]</scope>
    <source>
        <strain evidence="4 5">CBS 393.64</strain>
    </source>
</reference>
<dbReference type="EMBL" id="LASV01000129">
    <property type="protein sequence ID" value="KKA22708.1"/>
    <property type="molecule type" value="Genomic_DNA"/>
</dbReference>
<organism evidence="4 5">
    <name type="scientific">Rasamsonia emersonii (strain ATCC 16479 / CBS 393.64 / IMI 116815)</name>
    <dbReference type="NCBI Taxonomy" id="1408163"/>
    <lineage>
        <taxon>Eukaryota</taxon>
        <taxon>Fungi</taxon>
        <taxon>Dikarya</taxon>
        <taxon>Ascomycota</taxon>
        <taxon>Pezizomycotina</taxon>
        <taxon>Eurotiomycetes</taxon>
        <taxon>Eurotiomycetidae</taxon>
        <taxon>Eurotiales</taxon>
        <taxon>Trichocomaceae</taxon>
        <taxon>Rasamsonia</taxon>
    </lineage>
</organism>
<dbReference type="GeneID" id="25315601"/>
<dbReference type="InterPro" id="IPR036291">
    <property type="entry name" value="NAD(P)-bd_dom_sf"/>
</dbReference>
<dbReference type="SUPFAM" id="SSF51735">
    <property type="entry name" value="NAD(P)-binding Rossmann-fold domains"/>
    <property type="match status" value="1"/>
</dbReference>
<keyword evidence="5" id="KW-1185">Reference proteome</keyword>
<dbReference type="InterPro" id="IPR001509">
    <property type="entry name" value="Epimerase_deHydtase"/>
</dbReference>
<dbReference type="GO" id="GO:0016616">
    <property type="term" value="F:oxidoreductase activity, acting on the CH-OH group of donors, NAD or NADP as acceptor"/>
    <property type="evidence" value="ECO:0007669"/>
    <property type="project" value="TreeGrafter"/>
</dbReference>
<dbReference type="InterPro" id="IPR050425">
    <property type="entry name" value="NAD(P)_dehydrat-like"/>
</dbReference>
<name>A0A0F4YYL3_RASE3</name>
<evidence type="ECO:0000259" key="3">
    <source>
        <dbReference type="Pfam" id="PF01370"/>
    </source>
</evidence>
<evidence type="ECO:0000313" key="5">
    <source>
        <dbReference type="Proteomes" id="UP000053958"/>
    </source>
</evidence>